<evidence type="ECO:0000259" key="5">
    <source>
        <dbReference type="PROSITE" id="PS50931"/>
    </source>
</evidence>
<keyword evidence="4" id="KW-0804">Transcription</keyword>
<evidence type="ECO:0000313" key="7">
    <source>
        <dbReference type="Proteomes" id="UP001500755"/>
    </source>
</evidence>
<comment type="similarity">
    <text evidence="1">Belongs to the LysR transcriptional regulatory family.</text>
</comment>
<dbReference type="Gene3D" id="3.40.190.290">
    <property type="match status" value="1"/>
</dbReference>
<proteinExistence type="inferred from homology"/>
<dbReference type="PANTHER" id="PTHR30537:SF5">
    <property type="entry name" value="HTH-TYPE TRANSCRIPTIONAL ACTIVATOR TTDR-RELATED"/>
    <property type="match status" value="1"/>
</dbReference>
<accession>A0ABP5EYT6</accession>
<dbReference type="SUPFAM" id="SSF46785">
    <property type="entry name" value="Winged helix' DNA-binding domain"/>
    <property type="match status" value="1"/>
</dbReference>
<evidence type="ECO:0000256" key="3">
    <source>
        <dbReference type="ARBA" id="ARBA00023125"/>
    </source>
</evidence>
<keyword evidence="3" id="KW-0238">DNA-binding</keyword>
<sequence>MISRVDDFRFFGVVAASRSLTEAGRTLGISVSGVSRRLSALENDLGFDLVVRDPRSLTLTPEGRRLADGARKLAVDAEALELSSEPVDLSTATFDLMMSVGTLKDSALVYKRLVSNRRVICASPAYLHRHGAPREPRDLHDHRCLLLDQHDVNFNRWEFVVDGEVEAVTVDGDLRCNDGDVVVRWCLEGKGIMLRSLWHVQEHLASGRLVRVLPDLPTVDADVYLLRPRSEHVSARVRTLAEHLIAEVPKRVVSE</sequence>
<reference evidence="7" key="1">
    <citation type="journal article" date="2019" name="Int. J. Syst. Evol. Microbiol.">
        <title>The Global Catalogue of Microorganisms (GCM) 10K type strain sequencing project: providing services to taxonomists for standard genome sequencing and annotation.</title>
        <authorList>
            <consortium name="The Broad Institute Genomics Platform"/>
            <consortium name="The Broad Institute Genome Sequencing Center for Infectious Disease"/>
            <person name="Wu L."/>
            <person name="Ma J."/>
        </authorList>
    </citation>
    <scope>NUCLEOTIDE SEQUENCE [LARGE SCALE GENOMIC DNA]</scope>
    <source>
        <strain evidence="7">JCM 14546</strain>
    </source>
</reference>
<dbReference type="Pfam" id="PF03466">
    <property type="entry name" value="LysR_substrate"/>
    <property type="match status" value="1"/>
</dbReference>
<dbReference type="PROSITE" id="PS50931">
    <property type="entry name" value="HTH_LYSR"/>
    <property type="match status" value="1"/>
</dbReference>
<dbReference type="Pfam" id="PF00126">
    <property type="entry name" value="HTH_1"/>
    <property type="match status" value="1"/>
</dbReference>
<protein>
    <submittedName>
        <fullName evidence="6">LysR family transcriptional regulator</fullName>
    </submittedName>
</protein>
<dbReference type="PANTHER" id="PTHR30537">
    <property type="entry name" value="HTH-TYPE TRANSCRIPTIONAL REGULATOR"/>
    <property type="match status" value="1"/>
</dbReference>
<dbReference type="InterPro" id="IPR058163">
    <property type="entry name" value="LysR-type_TF_proteobact-type"/>
</dbReference>
<dbReference type="SUPFAM" id="SSF53850">
    <property type="entry name" value="Periplasmic binding protein-like II"/>
    <property type="match status" value="1"/>
</dbReference>
<comment type="caution">
    <text evidence="6">The sequence shown here is derived from an EMBL/GenBank/DDBJ whole genome shotgun (WGS) entry which is preliminary data.</text>
</comment>
<dbReference type="EMBL" id="BAAANO010000018">
    <property type="protein sequence ID" value="GAA2009746.1"/>
    <property type="molecule type" value="Genomic_DNA"/>
</dbReference>
<dbReference type="InterPro" id="IPR005119">
    <property type="entry name" value="LysR_subst-bd"/>
</dbReference>
<feature type="domain" description="HTH lysR-type" evidence="5">
    <location>
        <begin position="1"/>
        <end position="60"/>
    </location>
</feature>
<dbReference type="Proteomes" id="UP001500755">
    <property type="component" value="Unassembled WGS sequence"/>
</dbReference>
<keyword evidence="7" id="KW-1185">Reference proteome</keyword>
<evidence type="ECO:0000256" key="4">
    <source>
        <dbReference type="ARBA" id="ARBA00023163"/>
    </source>
</evidence>
<dbReference type="InterPro" id="IPR036388">
    <property type="entry name" value="WH-like_DNA-bd_sf"/>
</dbReference>
<evidence type="ECO:0000256" key="2">
    <source>
        <dbReference type="ARBA" id="ARBA00023015"/>
    </source>
</evidence>
<organism evidence="6 7">
    <name type="scientific">Brevibacterium samyangense</name>
    <dbReference type="NCBI Taxonomy" id="366888"/>
    <lineage>
        <taxon>Bacteria</taxon>
        <taxon>Bacillati</taxon>
        <taxon>Actinomycetota</taxon>
        <taxon>Actinomycetes</taxon>
        <taxon>Micrococcales</taxon>
        <taxon>Brevibacteriaceae</taxon>
        <taxon>Brevibacterium</taxon>
    </lineage>
</organism>
<keyword evidence="2" id="KW-0805">Transcription regulation</keyword>
<gene>
    <name evidence="6" type="ORF">GCM10009755_20810</name>
</gene>
<dbReference type="InterPro" id="IPR036390">
    <property type="entry name" value="WH_DNA-bd_sf"/>
</dbReference>
<evidence type="ECO:0000313" key="6">
    <source>
        <dbReference type="EMBL" id="GAA2009746.1"/>
    </source>
</evidence>
<name>A0ABP5EYT6_9MICO</name>
<evidence type="ECO:0000256" key="1">
    <source>
        <dbReference type="ARBA" id="ARBA00009437"/>
    </source>
</evidence>
<dbReference type="InterPro" id="IPR000847">
    <property type="entry name" value="LysR_HTH_N"/>
</dbReference>
<dbReference type="Gene3D" id="1.10.10.10">
    <property type="entry name" value="Winged helix-like DNA-binding domain superfamily/Winged helix DNA-binding domain"/>
    <property type="match status" value="1"/>
</dbReference>